<accession>A0A7W7YC51</accession>
<keyword evidence="1" id="KW-0472">Membrane</keyword>
<dbReference type="AlphaFoldDB" id="A0A7W7YC51"/>
<dbReference type="InterPro" id="IPR049974">
    <property type="entry name" value="Amuc_1099-like"/>
</dbReference>
<evidence type="ECO:0000313" key="2">
    <source>
        <dbReference type="EMBL" id="MBB5033472.1"/>
    </source>
</evidence>
<protein>
    <submittedName>
        <fullName evidence="2">Uncharacterized protein</fullName>
    </submittedName>
</protein>
<keyword evidence="3" id="KW-1185">Reference proteome</keyword>
<keyword evidence="1" id="KW-1133">Transmembrane helix</keyword>
<dbReference type="NCBIfam" id="NF042425">
    <property type="entry name" value="Amuc_1099_fam"/>
    <property type="match status" value="1"/>
</dbReference>
<name>A0A7W7YC51_9BACT</name>
<reference evidence="2 3" key="1">
    <citation type="submission" date="2020-08" db="EMBL/GenBank/DDBJ databases">
        <title>Genomic Encyclopedia of Type Strains, Phase IV (KMG-IV): sequencing the most valuable type-strain genomes for metagenomic binning, comparative biology and taxonomic classification.</title>
        <authorList>
            <person name="Goeker M."/>
        </authorList>
    </citation>
    <scope>NUCLEOTIDE SEQUENCE [LARGE SCALE GENOMIC DNA]</scope>
    <source>
        <strain evidence="2 3">DSM 12252</strain>
    </source>
</reference>
<dbReference type="RefSeq" id="WP_184340398.1">
    <property type="nucleotide sequence ID" value="NZ_JACHIG010000006.1"/>
</dbReference>
<sequence length="331" mass="36967">MQNRQGNYEKTILVISSIIAIGVAVFLIFESQGFEESIALQQAAPRNDLNAPDKQKVADAIETLKKRYLWVSPVRNGKGAPLNKSVLLVMKEGKLFDLLLPEPKLREPMTNLFLVGDQTKNPPEKQLPNIFSPNVGDLDADSDGFSNLEEFKANTDPRDATSMPPFTDKLALGKRISHDYIILLKGGSDGTFQVQRLVPSKASVFKPLNEEFGFDKGTLRFKILSSRKEVRDNPTLGPQEIYIIKVHDSATQKEFEMVQGKEVNLAEYEAEFMFNYLKRHVIPGIKEGGTFQLPGLGKTYYIHKLEETKAIISPVGSDGKPTKETIEVKQG</sequence>
<dbReference type="EMBL" id="JACHIG010000006">
    <property type="protein sequence ID" value="MBB5033472.1"/>
    <property type="molecule type" value="Genomic_DNA"/>
</dbReference>
<organism evidence="2 3">
    <name type="scientific">Prosthecobacter vanneervenii</name>
    <dbReference type="NCBI Taxonomy" id="48466"/>
    <lineage>
        <taxon>Bacteria</taxon>
        <taxon>Pseudomonadati</taxon>
        <taxon>Verrucomicrobiota</taxon>
        <taxon>Verrucomicrobiia</taxon>
        <taxon>Verrucomicrobiales</taxon>
        <taxon>Verrucomicrobiaceae</taxon>
        <taxon>Prosthecobacter</taxon>
    </lineage>
</organism>
<gene>
    <name evidence="2" type="ORF">HNQ65_003060</name>
</gene>
<dbReference type="Proteomes" id="UP000590740">
    <property type="component" value="Unassembled WGS sequence"/>
</dbReference>
<keyword evidence="1" id="KW-0812">Transmembrane</keyword>
<evidence type="ECO:0000256" key="1">
    <source>
        <dbReference type="SAM" id="Phobius"/>
    </source>
</evidence>
<feature type="transmembrane region" description="Helical" evidence="1">
    <location>
        <begin position="12"/>
        <end position="29"/>
    </location>
</feature>
<evidence type="ECO:0000313" key="3">
    <source>
        <dbReference type="Proteomes" id="UP000590740"/>
    </source>
</evidence>
<comment type="caution">
    <text evidence="2">The sequence shown here is derived from an EMBL/GenBank/DDBJ whole genome shotgun (WGS) entry which is preliminary data.</text>
</comment>
<proteinExistence type="predicted"/>